<dbReference type="InterPro" id="IPR051453">
    <property type="entry name" value="MBL_Glyoxalase_II"/>
</dbReference>
<reference evidence="6" key="1">
    <citation type="submission" date="2022-06" db="EMBL/GenBank/DDBJ databases">
        <title>Aquibacillus sp. a new bacterium isolated from soil saline samples.</title>
        <authorList>
            <person name="Galisteo C."/>
            <person name="De La Haba R."/>
            <person name="Sanchez-Porro C."/>
            <person name="Ventosa A."/>
        </authorList>
    </citation>
    <scope>NUCLEOTIDE SEQUENCE</scope>
    <source>
        <strain evidence="6">JCM 12387</strain>
    </source>
</reference>
<dbReference type="GO" id="GO:0046872">
    <property type="term" value="F:metal ion binding"/>
    <property type="evidence" value="ECO:0007669"/>
    <property type="project" value="UniProtKB-KW"/>
</dbReference>
<name>A0A9X3WFU4_9BACI</name>
<organism evidence="6 7">
    <name type="scientific">Aquibacillus koreensis</name>
    <dbReference type="NCBI Taxonomy" id="279446"/>
    <lineage>
        <taxon>Bacteria</taxon>
        <taxon>Bacillati</taxon>
        <taxon>Bacillota</taxon>
        <taxon>Bacilli</taxon>
        <taxon>Bacillales</taxon>
        <taxon>Bacillaceae</taxon>
        <taxon>Aquibacillus</taxon>
    </lineage>
</organism>
<dbReference type="Gene3D" id="3.60.15.10">
    <property type="entry name" value="Ribonuclease Z/Hydroxyacylglutathione hydrolase-like"/>
    <property type="match status" value="1"/>
</dbReference>
<dbReference type="InterPro" id="IPR001279">
    <property type="entry name" value="Metallo-B-lactamas"/>
</dbReference>
<keyword evidence="7" id="KW-1185">Reference proteome</keyword>
<feature type="domain" description="Metallo-beta-lactamase" evidence="5">
    <location>
        <begin position="12"/>
        <end position="189"/>
    </location>
</feature>
<evidence type="ECO:0000256" key="3">
    <source>
        <dbReference type="ARBA" id="ARBA00022801"/>
    </source>
</evidence>
<protein>
    <submittedName>
        <fullName evidence="6">MBL fold metallo-hydrolase</fullName>
    </submittedName>
</protein>
<dbReference type="CDD" id="cd06262">
    <property type="entry name" value="metallo-hydrolase-like_MBL-fold"/>
    <property type="match status" value="1"/>
</dbReference>
<dbReference type="PANTHER" id="PTHR46233">
    <property type="entry name" value="HYDROXYACYLGLUTATHIONE HYDROLASE GLOC"/>
    <property type="match status" value="1"/>
</dbReference>
<dbReference type="InterPro" id="IPR036866">
    <property type="entry name" value="RibonucZ/Hydroxyglut_hydro"/>
</dbReference>
<accession>A0A9X3WFU4</accession>
<proteinExistence type="predicted"/>
<evidence type="ECO:0000256" key="1">
    <source>
        <dbReference type="ARBA" id="ARBA00001947"/>
    </source>
</evidence>
<dbReference type="Pfam" id="PF00753">
    <property type="entry name" value="Lactamase_B"/>
    <property type="match status" value="1"/>
</dbReference>
<keyword evidence="3" id="KW-0378">Hydrolase</keyword>
<dbReference type="PANTHER" id="PTHR46233:SF3">
    <property type="entry name" value="HYDROXYACYLGLUTATHIONE HYDROLASE GLOC"/>
    <property type="match status" value="1"/>
</dbReference>
<sequence>MNVEKLELGPLGTNCYIVHKEGLALIFDPGGDRNKLIQFISEKELKPVAICLTHAHFDHIGAVDDIRDFYGINVYVHELEREWLSNPELNGSGLFPVGEVKCKDADQYVHTGEWNIEGFAMEVRHVPGHSPGGVIYIFHKDHLIIGGDCLFHGGIGRTDLFGGDMNQLLTSIREQFFTLPDDYLVLPGHGSNTSIGFEQNNNPFL</sequence>
<keyword evidence="4" id="KW-0862">Zinc</keyword>
<evidence type="ECO:0000313" key="7">
    <source>
        <dbReference type="Proteomes" id="UP001145072"/>
    </source>
</evidence>
<dbReference type="GO" id="GO:0016787">
    <property type="term" value="F:hydrolase activity"/>
    <property type="evidence" value="ECO:0007669"/>
    <property type="project" value="UniProtKB-KW"/>
</dbReference>
<evidence type="ECO:0000259" key="5">
    <source>
        <dbReference type="SMART" id="SM00849"/>
    </source>
</evidence>
<dbReference type="EMBL" id="JAMQJZ010000001">
    <property type="protein sequence ID" value="MDC3419000.1"/>
    <property type="molecule type" value="Genomic_DNA"/>
</dbReference>
<gene>
    <name evidence="6" type="ORF">NC661_01210</name>
</gene>
<dbReference type="SMART" id="SM00849">
    <property type="entry name" value="Lactamase_B"/>
    <property type="match status" value="1"/>
</dbReference>
<dbReference type="SUPFAM" id="SSF56281">
    <property type="entry name" value="Metallo-hydrolase/oxidoreductase"/>
    <property type="match status" value="1"/>
</dbReference>
<evidence type="ECO:0000256" key="4">
    <source>
        <dbReference type="ARBA" id="ARBA00022833"/>
    </source>
</evidence>
<comment type="cofactor">
    <cofactor evidence="1">
        <name>Zn(2+)</name>
        <dbReference type="ChEBI" id="CHEBI:29105"/>
    </cofactor>
</comment>
<keyword evidence="2" id="KW-0479">Metal-binding</keyword>
<dbReference type="AlphaFoldDB" id="A0A9X3WFU4"/>
<dbReference type="RefSeq" id="WP_259871365.1">
    <property type="nucleotide sequence ID" value="NZ_JAMQJZ010000001.1"/>
</dbReference>
<evidence type="ECO:0000313" key="6">
    <source>
        <dbReference type="EMBL" id="MDC3419000.1"/>
    </source>
</evidence>
<comment type="caution">
    <text evidence="6">The sequence shown here is derived from an EMBL/GenBank/DDBJ whole genome shotgun (WGS) entry which is preliminary data.</text>
</comment>
<dbReference type="Proteomes" id="UP001145072">
    <property type="component" value="Unassembled WGS sequence"/>
</dbReference>
<evidence type="ECO:0000256" key="2">
    <source>
        <dbReference type="ARBA" id="ARBA00022723"/>
    </source>
</evidence>